<reference evidence="2" key="1">
    <citation type="submission" date="2021-01" db="EMBL/GenBank/DDBJ databases">
        <authorList>
            <person name="Corre E."/>
            <person name="Pelletier E."/>
            <person name="Niang G."/>
            <person name="Scheremetjew M."/>
            <person name="Finn R."/>
            <person name="Kale V."/>
            <person name="Holt S."/>
            <person name="Cochrane G."/>
            <person name="Meng A."/>
            <person name="Brown T."/>
            <person name="Cohen L."/>
        </authorList>
    </citation>
    <scope>NUCLEOTIDE SEQUENCE</scope>
</reference>
<dbReference type="EMBL" id="HBFQ01014336">
    <property type="protein sequence ID" value="CAD8835580.1"/>
    <property type="molecule type" value="Transcribed_RNA"/>
</dbReference>
<accession>A0A7S0ZX83</accession>
<name>A0A7S0ZX83_NOCSC</name>
<evidence type="ECO:0000256" key="1">
    <source>
        <dbReference type="SAM" id="MobiDB-lite"/>
    </source>
</evidence>
<evidence type="ECO:0008006" key="3">
    <source>
        <dbReference type="Google" id="ProtNLM"/>
    </source>
</evidence>
<proteinExistence type="predicted"/>
<sequence>MSGLSARNVCQIAVAETADVWSADAALVAEARGRFYQAHRNDVGVDGDSLSNEVSDRELVLARKGTASCKVGNLFDFVQSFGLEVDTESETASCLPTTVNSESDAEDPDDVEAKDEHFEANGDSPVCECDPSLPSMGSALHASGRCTPCGWFWKAQGCRNGQSCSHCHLCPCGELKSRRAARVSELKASGQRRRRTHTRTKVTVEGLDCVTQLAVTPTAASLAQSRNPLPLNELASDVSLASLAMSNNPQCLNEVAPDGSPASVAYSRNPQLLNEGASAVSPASVAISRNPLRLNEVASDVLPASLSKLRNPVRLNEVASPAFSPMLVISGSPQQIAQCIRPPPGLSLPSALMTSVEPLTVSPSQSCVPQAEDTGKTESRGAALHSSGQCKPCRWYWKSEGCRHGEECNHCHLCGPGELAARRMAKTAALRLNPLEPVDVGAASRKLQLSRLV</sequence>
<protein>
    <recommendedName>
        <fullName evidence="3">C3H1-type domain-containing protein</fullName>
    </recommendedName>
</protein>
<gene>
    <name evidence="2" type="ORF">NSCI0253_LOCUS9928</name>
</gene>
<feature type="region of interest" description="Disordered" evidence="1">
    <location>
        <begin position="363"/>
        <end position="387"/>
    </location>
</feature>
<dbReference type="AlphaFoldDB" id="A0A7S0ZX83"/>
<organism evidence="2">
    <name type="scientific">Noctiluca scintillans</name>
    <name type="common">Sea sparkle</name>
    <name type="synonym">Red tide dinoflagellate</name>
    <dbReference type="NCBI Taxonomy" id="2966"/>
    <lineage>
        <taxon>Eukaryota</taxon>
        <taxon>Sar</taxon>
        <taxon>Alveolata</taxon>
        <taxon>Dinophyceae</taxon>
        <taxon>Noctilucales</taxon>
        <taxon>Noctilucaceae</taxon>
        <taxon>Noctiluca</taxon>
    </lineage>
</organism>
<evidence type="ECO:0000313" key="2">
    <source>
        <dbReference type="EMBL" id="CAD8835580.1"/>
    </source>
</evidence>